<reference evidence="5" key="1">
    <citation type="submission" date="2020-10" db="EMBL/GenBank/DDBJ databases">
        <title>Taxonomic study of unclassified bacteria belonging to the class Ktedonobacteria.</title>
        <authorList>
            <person name="Yabe S."/>
            <person name="Wang C.M."/>
            <person name="Zheng Y."/>
            <person name="Sakai Y."/>
            <person name="Cavaletti L."/>
            <person name="Monciardini P."/>
            <person name="Donadio S."/>
        </authorList>
    </citation>
    <scope>NUCLEOTIDE SEQUENCE</scope>
    <source>
        <strain evidence="5">ID150040</strain>
    </source>
</reference>
<proteinExistence type="inferred from homology"/>
<dbReference type="Pfam" id="PF13407">
    <property type="entry name" value="Peripla_BP_4"/>
    <property type="match status" value="1"/>
</dbReference>
<keyword evidence="6" id="KW-1185">Reference proteome</keyword>
<dbReference type="InterPro" id="IPR006311">
    <property type="entry name" value="TAT_signal"/>
</dbReference>
<dbReference type="SUPFAM" id="SSF53822">
    <property type="entry name" value="Periplasmic binding protein-like I"/>
    <property type="match status" value="1"/>
</dbReference>
<organism evidence="5 6">
    <name type="scientific">Reticulibacter mediterranei</name>
    <dbReference type="NCBI Taxonomy" id="2778369"/>
    <lineage>
        <taxon>Bacteria</taxon>
        <taxon>Bacillati</taxon>
        <taxon>Chloroflexota</taxon>
        <taxon>Ktedonobacteria</taxon>
        <taxon>Ktedonobacterales</taxon>
        <taxon>Reticulibacteraceae</taxon>
        <taxon>Reticulibacter</taxon>
    </lineage>
</organism>
<dbReference type="CDD" id="cd20007">
    <property type="entry name" value="PBP1_ABC_sugar_binding-like"/>
    <property type="match status" value="1"/>
</dbReference>
<dbReference type="Gene3D" id="3.40.50.2300">
    <property type="match status" value="2"/>
</dbReference>
<keyword evidence="3" id="KW-0732">Signal</keyword>
<dbReference type="PROSITE" id="PS51318">
    <property type="entry name" value="TAT"/>
    <property type="match status" value="1"/>
</dbReference>
<evidence type="ECO:0000313" key="5">
    <source>
        <dbReference type="EMBL" id="GHO95604.1"/>
    </source>
</evidence>
<name>A0A8J3N1X6_9CHLR</name>
<comment type="similarity">
    <text evidence="2">Belongs to the bacterial solute-binding protein 2 family.</text>
</comment>
<feature type="domain" description="Periplasmic binding protein" evidence="4">
    <location>
        <begin position="64"/>
        <end position="326"/>
    </location>
</feature>
<comment type="subcellular location">
    <subcellularLocation>
        <location evidence="1">Cell envelope</location>
    </subcellularLocation>
</comment>
<gene>
    <name evidence="5" type="ORF">KSF_056520</name>
</gene>
<evidence type="ECO:0000256" key="3">
    <source>
        <dbReference type="ARBA" id="ARBA00022729"/>
    </source>
</evidence>
<dbReference type="GO" id="GO:0030246">
    <property type="term" value="F:carbohydrate binding"/>
    <property type="evidence" value="ECO:0007669"/>
    <property type="project" value="UniProtKB-ARBA"/>
</dbReference>
<comment type="caution">
    <text evidence="5">The sequence shown here is derived from an EMBL/GenBank/DDBJ whole genome shotgun (WGS) entry which is preliminary data.</text>
</comment>
<dbReference type="Proteomes" id="UP000597444">
    <property type="component" value="Unassembled WGS sequence"/>
</dbReference>
<protein>
    <submittedName>
        <fullName evidence="5">Ribose ABC transporter substrate-binding protein</fullName>
    </submittedName>
</protein>
<accession>A0A8J3N1X6</accession>
<dbReference type="InterPro" id="IPR025997">
    <property type="entry name" value="SBP_2_dom"/>
</dbReference>
<dbReference type="AlphaFoldDB" id="A0A8J3N1X6"/>
<evidence type="ECO:0000256" key="1">
    <source>
        <dbReference type="ARBA" id="ARBA00004196"/>
    </source>
</evidence>
<dbReference type="GO" id="GO:0030313">
    <property type="term" value="C:cell envelope"/>
    <property type="evidence" value="ECO:0007669"/>
    <property type="project" value="UniProtKB-SubCell"/>
</dbReference>
<dbReference type="EMBL" id="BNJK01000001">
    <property type="protein sequence ID" value="GHO95604.1"/>
    <property type="molecule type" value="Genomic_DNA"/>
</dbReference>
<dbReference type="PANTHER" id="PTHR46847:SF1">
    <property type="entry name" value="D-ALLOSE-BINDING PERIPLASMIC PROTEIN-RELATED"/>
    <property type="match status" value="1"/>
</dbReference>
<evidence type="ECO:0000259" key="4">
    <source>
        <dbReference type="Pfam" id="PF13407"/>
    </source>
</evidence>
<dbReference type="InterPro" id="IPR028082">
    <property type="entry name" value="Peripla_BP_I"/>
</dbReference>
<dbReference type="RefSeq" id="WP_220206274.1">
    <property type="nucleotide sequence ID" value="NZ_BNJK01000001.1"/>
</dbReference>
<evidence type="ECO:0000313" key="6">
    <source>
        <dbReference type="Proteomes" id="UP000597444"/>
    </source>
</evidence>
<sequence length="359" mass="37488">MNSIRRNIVIDTGTERPLSRREFLVATAATTGTFMLAACGNSGTTPGTSQTGGSSSATKKYTLALIVGVKGDPFYVTMQKGAQAQADKLGVTLVVDGPTQFKDTLQVPIVDALTAKKVDVIIIAACDKQSLIAPLQRANDQGIKVISVDTFIGDGDYTNGPIKFPLSYIGSDNVQGGNIAGQALIKAIGGKGSIYIQNVTPGISTTDQREQGCKEAITATNGAIKLVGVDYNNDSAAKATQQTAAMLQRISNLSGIFGTNLFSAEGAAQAVKNANKQGQIKIANFDAPEQAIADLRSGVVDLVIAQKPADMGSTAVQYAFDALNGNMSNIKKRVPTGYVVIDKTNVDTPDAQSAIYKSS</sequence>
<evidence type="ECO:0000256" key="2">
    <source>
        <dbReference type="ARBA" id="ARBA00007639"/>
    </source>
</evidence>
<dbReference type="PANTHER" id="PTHR46847">
    <property type="entry name" value="D-ALLOSE-BINDING PERIPLASMIC PROTEIN-RELATED"/>
    <property type="match status" value="1"/>
</dbReference>